<feature type="transmembrane region" description="Helical" evidence="1">
    <location>
        <begin position="12"/>
        <end position="33"/>
    </location>
</feature>
<dbReference type="RefSeq" id="WP_146274814.1">
    <property type="nucleotide sequence ID" value="NZ_CP042260.1"/>
</dbReference>
<evidence type="ECO:0000256" key="1">
    <source>
        <dbReference type="SAM" id="Phobius"/>
    </source>
</evidence>
<keyword evidence="1" id="KW-0472">Membrane</keyword>
<evidence type="ECO:0000313" key="2">
    <source>
        <dbReference type="EMBL" id="QDY64869.1"/>
    </source>
</evidence>
<organism evidence="2 3">
    <name type="scientific">Glutamicibacter halophytocola</name>
    <dbReference type="NCBI Taxonomy" id="1933880"/>
    <lineage>
        <taxon>Bacteria</taxon>
        <taxon>Bacillati</taxon>
        <taxon>Actinomycetota</taxon>
        <taxon>Actinomycetes</taxon>
        <taxon>Micrococcales</taxon>
        <taxon>Micrococcaceae</taxon>
        <taxon>Glutamicibacter</taxon>
    </lineage>
</organism>
<dbReference type="EMBL" id="CP042260">
    <property type="protein sequence ID" value="QDY64869.1"/>
    <property type="molecule type" value="Genomic_DNA"/>
</dbReference>
<proteinExistence type="predicted"/>
<accession>A0ABX5Y436</accession>
<keyword evidence="1" id="KW-1133">Transmembrane helix</keyword>
<dbReference type="Proteomes" id="UP000320717">
    <property type="component" value="Chromosome"/>
</dbReference>
<feature type="transmembrane region" description="Helical" evidence="1">
    <location>
        <begin position="39"/>
        <end position="57"/>
    </location>
</feature>
<reference evidence="2 3" key="1">
    <citation type="submission" date="2019-07" db="EMBL/GenBank/DDBJ databases">
        <title>Complete Genome Sequence of drought tolerant Plant Growth-Promoting Rhizobacterium Glutamicibacter halophytocola DR408.</title>
        <authorList>
            <person name="Nishu S.D."/>
            <person name="Lee T.K."/>
        </authorList>
    </citation>
    <scope>NUCLEOTIDE SEQUENCE [LARGE SCALE GENOMIC DNA]</scope>
    <source>
        <strain evidence="2 3">DR408</strain>
    </source>
</reference>
<protein>
    <submittedName>
        <fullName evidence="2">Uncharacterized protein</fullName>
    </submittedName>
</protein>
<evidence type="ECO:0000313" key="3">
    <source>
        <dbReference type="Proteomes" id="UP000320717"/>
    </source>
</evidence>
<name>A0ABX5Y436_9MICC</name>
<sequence>MSMKRSDDLRPVGLTSILDLLGSLLVIVAIALAVAVYTLPGALAAAGVLVLLLSWLIDRRTRT</sequence>
<gene>
    <name evidence="2" type="ORF">FQA45_00270</name>
</gene>
<keyword evidence="1" id="KW-0812">Transmembrane</keyword>
<keyword evidence="3" id="KW-1185">Reference proteome</keyword>